<reference evidence="2 3" key="1">
    <citation type="journal article" date="2015" name="Sci. Rep.">
        <title>Genome of the facultative scuticociliatosis pathogen Pseudocohnilembus persalinus provides insight into its virulence through horizontal gene transfer.</title>
        <authorList>
            <person name="Xiong J."/>
            <person name="Wang G."/>
            <person name="Cheng J."/>
            <person name="Tian M."/>
            <person name="Pan X."/>
            <person name="Warren A."/>
            <person name="Jiang C."/>
            <person name="Yuan D."/>
            <person name="Miao W."/>
        </authorList>
    </citation>
    <scope>NUCLEOTIDE SEQUENCE [LARGE SCALE GENOMIC DNA]</scope>
    <source>
        <strain evidence="2">36N120E</strain>
    </source>
</reference>
<dbReference type="Proteomes" id="UP000054937">
    <property type="component" value="Unassembled WGS sequence"/>
</dbReference>
<sequence length="124" mass="14610">MFLIIFSQRLLSIIVLKINKISFQAQQNLKKQKKAEQKAQEAGSSRRAFKPYEQDQFGYAAYPNPQDQQSEQQQYNIKNENEEPFKLIPVQEQAQEEINKEQIQQEKKPSINQDSIIKINQQIK</sequence>
<feature type="region of interest" description="Disordered" evidence="1">
    <location>
        <begin position="94"/>
        <end position="124"/>
    </location>
</feature>
<evidence type="ECO:0000256" key="1">
    <source>
        <dbReference type="SAM" id="MobiDB-lite"/>
    </source>
</evidence>
<gene>
    <name evidence="2" type="ORF">PPERSA_02804</name>
</gene>
<evidence type="ECO:0000313" key="2">
    <source>
        <dbReference type="EMBL" id="KRX03425.1"/>
    </source>
</evidence>
<comment type="caution">
    <text evidence="2">The sequence shown here is derived from an EMBL/GenBank/DDBJ whole genome shotgun (WGS) entry which is preliminary data.</text>
</comment>
<feature type="region of interest" description="Disordered" evidence="1">
    <location>
        <begin position="32"/>
        <end position="82"/>
    </location>
</feature>
<dbReference type="AlphaFoldDB" id="A0A0V0QMX6"/>
<accession>A0A0V0QMX6</accession>
<protein>
    <submittedName>
        <fullName evidence="2">Uncharacterized protein</fullName>
    </submittedName>
</protein>
<dbReference type="EMBL" id="LDAU01000131">
    <property type="protein sequence ID" value="KRX03425.1"/>
    <property type="molecule type" value="Genomic_DNA"/>
</dbReference>
<name>A0A0V0QMX6_PSEPJ</name>
<proteinExistence type="predicted"/>
<evidence type="ECO:0000313" key="3">
    <source>
        <dbReference type="Proteomes" id="UP000054937"/>
    </source>
</evidence>
<organism evidence="2 3">
    <name type="scientific">Pseudocohnilembus persalinus</name>
    <name type="common">Ciliate</name>
    <dbReference type="NCBI Taxonomy" id="266149"/>
    <lineage>
        <taxon>Eukaryota</taxon>
        <taxon>Sar</taxon>
        <taxon>Alveolata</taxon>
        <taxon>Ciliophora</taxon>
        <taxon>Intramacronucleata</taxon>
        <taxon>Oligohymenophorea</taxon>
        <taxon>Scuticociliatia</taxon>
        <taxon>Philasterida</taxon>
        <taxon>Pseudocohnilembidae</taxon>
        <taxon>Pseudocohnilembus</taxon>
    </lineage>
</organism>
<keyword evidence="3" id="KW-1185">Reference proteome</keyword>
<dbReference type="InParanoid" id="A0A0V0QMX6"/>
<feature type="compositionally biased region" description="Basic and acidic residues" evidence="1">
    <location>
        <begin position="97"/>
        <end position="109"/>
    </location>
</feature>
<feature type="compositionally biased region" description="Polar residues" evidence="1">
    <location>
        <begin position="110"/>
        <end position="124"/>
    </location>
</feature>